<organism evidence="1">
    <name type="scientific">Streptomyces sp. R21</name>
    <dbReference type="NCBI Taxonomy" id="3238627"/>
    <lineage>
        <taxon>Bacteria</taxon>
        <taxon>Bacillati</taxon>
        <taxon>Actinomycetota</taxon>
        <taxon>Actinomycetes</taxon>
        <taxon>Kitasatosporales</taxon>
        <taxon>Streptomycetaceae</taxon>
        <taxon>Streptomyces</taxon>
    </lineage>
</organism>
<name>A0AB39P6G9_9ACTN</name>
<dbReference type="RefSeq" id="WP_369232708.1">
    <property type="nucleotide sequence ID" value="NZ_CP163435.1"/>
</dbReference>
<dbReference type="AlphaFoldDB" id="A0AB39P6G9"/>
<dbReference type="SUPFAM" id="SSF54427">
    <property type="entry name" value="NTF2-like"/>
    <property type="match status" value="1"/>
</dbReference>
<protein>
    <submittedName>
        <fullName evidence="1">Ester cyclase</fullName>
    </submittedName>
</protein>
<dbReference type="Pfam" id="PF07366">
    <property type="entry name" value="SnoaL"/>
    <property type="match status" value="1"/>
</dbReference>
<dbReference type="InterPro" id="IPR032710">
    <property type="entry name" value="NTF2-like_dom_sf"/>
</dbReference>
<gene>
    <name evidence="1" type="ORF">AB5J56_12115</name>
</gene>
<dbReference type="GO" id="GO:0030638">
    <property type="term" value="P:polyketide metabolic process"/>
    <property type="evidence" value="ECO:0007669"/>
    <property type="project" value="InterPro"/>
</dbReference>
<dbReference type="Gene3D" id="3.10.450.50">
    <property type="match status" value="1"/>
</dbReference>
<proteinExistence type="predicted"/>
<dbReference type="EMBL" id="CP163435">
    <property type="protein sequence ID" value="XDQ25386.1"/>
    <property type="molecule type" value="Genomic_DNA"/>
</dbReference>
<reference evidence="1" key="1">
    <citation type="submission" date="2024-07" db="EMBL/GenBank/DDBJ databases">
        <authorList>
            <person name="Yu S.T."/>
        </authorList>
    </citation>
    <scope>NUCLEOTIDE SEQUENCE</scope>
    <source>
        <strain evidence="1">R21</strain>
    </source>
</reference>
<accession>A0AB39P6G9</accession>
<dbReference type="InterPro" id="IPR009959">
    <property type="entry name" value="Cyclase_SnoaL-like"/>
</dbReference>
<sequence>MNAPAQELEFPGADRPLPDAALRAKREELIARHALAEFAQDVDGVLATFARGARYIMMPFDEVLLDGDDAVRGYFDELHRAFPDMDHELIKFHHAPDAVFLEGRIAGTQAADWRGIPNRGKRMSLDVLTIFHFDGEVLVDETTYYDEATLAKQLA</sequence>
<evidence type="ECO:0000313" key="1">
    <source>
        <dbReference type="EMBL" id="XDQ25386.1"/>
    </source>
</evidence>